<reference evidence="1" key="1">
    <citation type="submission" date="2022-10" db="EMBL/GenBank/DDBJ databases">
        <title>Tapping the CABI collections for fungal endophytes: first genome assemblies for Collariella, Neodidymelliopsis, Ascochyta clinopodiicola, Didymella pomorum, Didymosphaeria variabile, Neocosmospora piperis and Neocucurbitaria cava.</title>
        <authorList>
            <person name="Hill R."/>
        </authorList>
    </citation>
    <scope>NUCLEOTIDE SEQUENCE</scope>
    <source>
        <strain evidence="1">IMI 366586</strain>
    </source>
</reference>
<dbReference type="AlphaFoldDB" id="A0A9W9BRK5"/>
<gene>
    <name evidence="1" type="ORF">N0V84_002515</name>
</gene>
<keyword evidence="2" id="KW-1185">Reference proteome</keyword>
<accession>A0A9W9BRK5</accession>
<sequence length="113" mass="13090">MEYVYAVKGRRNKPIDWDSDDMKPFELKGIRHNQLVGQGIIFLEGYLVPGSLASVKKALWGKVDDDSGRSLDEHITLWKGTGPHGPFDISSVVFRKYRRDYEYSEIPYINWPQ</sequence>
<comment type="caution">
    <text evidence="1">The sequence shown here is derived from an EMBL/GenBank/DDBJ whole genome shotgun (WGS) entry which is preliminary data.</text>
</comment>
<proteinExistence type="predicted"/>
<dbReference type="Proteomes" id="UP001140502">
    <property type="component" value="Unassembled WGS sequence"/>
</dbReference>
<protein>
    <submittedName>
        <fullName evidence="1">Uncharacterized protein</fullName>
    </submittedName>
</protein>
<organism evidence="1 2">
    <name type="scientific">Fusarium piperis</name>
    <dbReference type="NCBI Taxonomy" id="1435070"/>
    <lineage>
        <taxon>Eukaryota</taxon>
        <taxon>Fungi</taxon>
        <taxon>Dikarya</taxon>
        <taxon>Ascomycota</taxon>
        <taxon>Pezizomycotina</taxon>
        <taxon>Sordariomycetes</taxon>
        <taxon>Hypocreomycetidae</taxon>
        <taxon>Hypocreales</taxon>
        <taxon>Nectriaceae</taxon>
        <taxon>Fusarium</taxon>
        <taxon>Fusarium solani species complex</taxon>
    </lineage>
</organism>
<dbReference type="EMBL" id="JAPEUR010000031">
    <property type="protein sequence ID" value="KAJ4327016.1"/>
    <property type="molecule type" value="Genomic_DNA"/>
</dbReference>
<evidence type="ECO:0000313" key="1">
    <source>
        <dbReference type="EMBL" id="KAJ4327016.1"/>
    </source>
</evidence>
<evidence type="ECO:0000313" key="2">
    <source>
        <dbReference type="Proteomes" id="UP001140502"/>
    </source>
</evidence>
<name>A0A9W9BRK5_9HYPO</name>